<dbReference type="InParanoid" id="C1F3Z0"/>
<sequence length="39" mass="4427">MPALNPSATSAHSRRKKSMSRRRMKHLIQRHGIALCKNG</sequence>
<dbReference type="AlphaFoldDB" id="C1F3Z0"/>
<evidence type="ECO:0000256" key="1">
    <source>
        <dbReference type="SAM" id="MobiDB-lite"/>
    </source>
</evidence>
<dbReference type="HOGENOM" id="CLU_3303158_0_0_0"/>
<evidence type="ECO:0000313" key="3">
    <source>
        <dbReference type="Proteomes" id="UP000002207"/>
    </source>
</evidence>
<gene>
    <name evidence="2" type="ordered locus">ACP_2935</name>
</gene>
<reference evidence="2 3" key="1">
    <citation type="journal article" date="2009" name="Appl. Environ. Microbiol.">
        <title>Three genomes from the phylum Acidobacteria provide insight into the lifestyles of these microorganisms in soils.</title>
        <authorList>
            <person name="Ward N.L."/>
            <person name="Challacombe J.F."/>
            <person name="Janssen P.H."/>
            <person name="Henrissat B."/>
            <person name="Coutinho P.M."/>
            <person name="Wu M."/>
            <person name="Xie G."/>
            <person name="Haft D.H."/>
            <person name="Sait M."/>
            <person name="Badger J."/>
            <person name="Barabote R.D."/>
            <person name="Bradley B."/>
            <person name="Brettin T.S."/>
            <person name="Brinkac L.M."/>
            <person name="Bruce D."/>
            <person name="Creasy T."/>
            <person name="Daugherty S.C."/>
            <person name="Davidsen T.M."/>
            <person name="DeBoy R.T."/>
            <person name="Detter J.C."/>
            <person name="Dodson R.J."/>
            <person name="Durkin A.S."/>
            <person name="Ganapathy A."/>
            <person name="Gwinn-Giglio M."/>
            <person name="Han C.S."/>
            <person name="Khouri H."/>
            <person name="Kiss H."/>
            <person name="Kothari S.P."/>
            <person name="Madupu R."/>
            <person name="Nelson K.E."/>
            <person name="Nelson W.C."/>
            <person name="Paulsen I."/>
            <person name="Penn K."/>
            <person name="Ren Q."/>
            <person name="Rosovitz M.J."/>
            <person name="Selengut J.D."/>
            <person name="Shrivastava S."/>
            <person name="Sullivan S.A."/>
            <person name="Tapia R."/>
            <person name="Thompson L.S."/>
            <person name="Watkins K.L."/>
            <person name="Yang Q."/>
            <person name="Yu C."/>
            <person name="Zafar N."/>
            <person name="Zhou L."/>
            <person name="Kuske C.R."/>
        </authorList>
    </citation>
    <scope>NUCLEOTIDE SEQUENCE [LARGE SCALE GENOMIC DNA]</scope>
    <source>
        <strain evidence="3">ATCC 51196 / DSM 11244 / BCRC 80197 / JCM 7670 / NBRC 15755 / NCIMB 13165 / 161</strain>
    </source>
</reference>
<evidence type="ECO:0000313" key="2">
    <source>
        <dbReference type="EMBL" id="ACO34210.1"/>
    </source>
</evidence>
<dbReference type="KEGG" id="aca:ACP_2935"/>
<name>C1F3Z0_ACIC5</name>
<dbReference type="Proteomes" id="UP000002207">
    <property type="component" value="Chromosome"/>
</dbReference>
<keyword evidence="3" id="KW-1185">Reference proteome</keyword>
<proteinExistence type="predicted"/>
<organism evidence="2 3">
    <name type="scientific">Acidobacterium capsulatum (strain ATCC 51196 / DSM 11244 / BCRC 80197 / JCM 7670 / NBRC 15755 / NCIMB 13165 / 161)</name>
    <dbReference type="NCBI Taxonomy" id="240015"/>
    <lineage>
        <taxon>Bacteria</taxon>
        <taxon>Pseudomonadati</taxon>
        <taxon>Acidobacteriota</taxon>
        <taxon>Terriglobia</taxon>
        <taxon>Terriglobales</taxon>
        <taxon>Acidobacteriaceae</taxon>
        <taxon>Acidobacterium</taxon>
    </lineage>
</organism>
<feature type="compositionally biased region" description="Polar residues" evidence="1">
    <location>
        <begin position="1"/>
        <end position="11"/>
    </location>
</feature>
<accession>C1F3Z0</accession>
<feature type="region of interest" description="Disordered" evidence="1">
    <location>
        <begin position="1"/>
        <end position="23"/>
    </location>
</feature>
<feature type="compositionally biased region" description="Basic residues" evidence="1">
    <location>
        <begin position="12"/>
        <end position="23"/>
    </location>
</feature>
<protein>
    <submittedName>
        <fullName evidence="2">Uncharacterized protein</fullName>
    </submittedName>
</protein>
<dbReference type="EMBL" id="CP001472">
    <property type="protein sequence ID" value="ACO34210.1"/>
    <property type="molecule type" value="Genomic_DNA"/>
</dbReference>